<protein>
    <recommendedName>
        <fullName evidence="5">Secreted protein</fullName>
    </recommendedName>
</protein>
<dbReference type="AlphaFoldDB" id="A0AAD8NY84"/>
<reference evidence="3" key="1">
    <citation type="journal article" date="2023" name="bioRxiv">
        <title>Improved chromosome-level genome assembly for marigold (Tagetes erecta).</title>
        <authorList>
            <person name="Jiang F."/>
            <person name="Yuan L."/>
            <person name="Wang S."/>
            <person name="Wang H."/>
            <person name="Xu D."/>
            <person name="Wang A."/>
            <person name="Fan W."/>
        </authorList>
    </citation>
    <scope>NUCLEOTIDE SEQUENCE</scope>
    <source>
        <strain evidence="3">WSJ</strain>
        <tissue evidence="3">Leaf</tissue>
    </source>
</reference>
<evidence type="ECO:0008006" key="5">
    <source>
        <dbReference type="Google" id="ProtNLM"/>
    </source>
</evidence>
<dbReference type="EMBL" id="JAUHHV010000005">
    <property type="protein sequence ID" value="KAK1425209.1"/>
    <property type="molecule type" value="Genomic_DNA"/>
</dbReference>
<sequence>MKDISSGFLFPFNGFVWCACCLSLLGQHSDGWGGRETGESNAHRGERVRTSLRHEQAPIRTGLDEKQALCIVVVLIIRAVEVWQLSTKPSSVNKQDQHTILKSYKH</sequence>
<accession>A0AAD8NY84</accession>
<gene>
    <name evidence="3" type="ORF">QVD17_20556</name>
</gene>
<feature type="signal peptide" evidence="2">
    <location>
        <begin position="1"/>
        <end position="18"/>
    </location>
</feature>
<keyword evidence="4" id="KW-1185">Reference proteome</keyword>
<name>A0AAD8NY84_TARER</name>
<evidence type="ECO:0000256" key="1">
    <source>
        <dbReference type="SAM" id="MobiDB-lite"/>
    </source>
</evidence>
<evidence type="ECO:0000313" key="4">
    <source>
        <dbReference type="Proteomes" id="UP001229421"/>
    </source>
</evidence>
<dbReference type="Proteomes" id="UP001229421">
    <property type="component" value="Unassembled WGS sequence"/>
</dbReference>
<feature type="region of interest" description="Disordered" evidence="1">
    <location>
        <begin position="87"/>
        <end position="106"/>
    </location>
</feature>
<comment type="caution">
    <text evidence="3">The sequence shown here is derived from an EMBL/GenBank/DDBJ whole genome shotgun (WGS) entry which is preliminary data.</text>
</comment>
<keyword evidence="2" id="KW-0732">Signal</keyword>
<organism evidence="3 4">
    <name type="scientific">Tagetes erecta</name>
    <name type="common">African marigold</name>
    <dbReference type="NCBI Taxonomy" id="13708"/>
    <lineage>
        <taxon>Eukaryota</taxon>
        <taxon>Viridiplantae</taxon>
        <taxon>Streptophyta</taxon>
        <taxon>Embryophyta</taxon>
        <taxon>Tracheophyta</taxon>
        <taxon>Spermatophyta</taxon>
        <taxon>Magnoliopsida</taxon>
        <taxon>eudicotyledons</taxon>
        <taxon>Gunneridae</taxon>
        <taxon>Pentapetalae</taxon>
        <taxon>asterids</taxon>
        <taxon>campanulids</taxon>
        <taxon>Asterales</taxon>
        <taxon>Asteraceae</taxon>
        <taxon>Asteroideae</taxon>
        <taxon>Heliantheae alliance</taxon>
        <taxon>Tageteae</taxon>
        <taxon>Tagetes</taxon>
    </lineage>
</organism>
<evidence type="ECO:0000313" key="3">
    <source>
        <dbReference type="EMBL" id="KAK1425209.1"/>
    </source>
</evidence>
<feature type="chain" id="PRO_5042090300" description="Secreted protein" evidence="2">
    <location>
        <begin position="19"/>
        <end position="106"/>
    </location>
</feature>
<dbReference type="PROSITE" id="PS51257">
    <property type="entry name" value="PROKAR_LIPOPROTEIN"/>
    <property type="match status" value="1"/>
</dbReference>
<feature type="compositionally biased region" description="Polar residues" evidence="1">
    <location>
        <begin position="87"/>
        <end position="100"/>
    </location>
</feature>
<proteinExistence type="predicted"/>
<evidence type="ECO:0000256" key="2">
    <source>
        <dbReference type="SAM" id="SignalP"/>
    </source>
</evidence>